<evidence type="ECO:0000313" key="1">
    <source>
        <dbReference type="EMBL" id="MDR6239987.1"/>
    </source>
</evidence>
<reference evidence="1" key="1">
    <citation type="submission" date="2023-07" db="EMBL/GenBank/DDBJ databases">
        <title>Genomic Encyclopedia of Type Strains, Phase IV (KMG-IV): sequencing the most valuable type-strain genomes for metagenomic binning, comparative biology and taxonomic classification.</title>
        <authorList>
            <person name="Goeker M."/>
        </authorList>
    </citation>
    <scope>NUCLEOTIDE SEQUENCE</scope>
    <source>
        <strain evidence="1">DSM 26174</strain>
    </source>
</reference>
<dbReference type="AlphaFoldDB" id="A0AAE3XN29"/>
<organism evidence="1 2">
    <name type="scientific">Aureibacter tunicatorum</name>
    <dbReference type="NCBI Taxonomy" id="866807"/>
    <lineage>
        <taxon>Bacteria</taxon>
        <taxon>Pseudomonadati</taxon>
        <taxon>Bacteroidota</taxon>
        <taxon>Cytophagia</taxon>
        <taxon>Cytophagales</taxon>
        <taxon>Persicobacteraceae</taxon>
        <taxon>Aureibacter</taxon>
    </lineage>
</organism>
<accession>A0AAE3XN29</accession>
<proteinExistence type="predicted"/>
<dbReference type="Proteomes" id="UP001185092">
    <property type="component" value="Unassembled WGS sequence"/>
</dbReference>
<evidence type="ECO:0008006" key="3">
    <source>
        <dbReference type="Google" id="ProtNLM"/>
    </source>
</evidence>
<name>A0AAE3XN29_9BACT</name>
<comment type="caution">
    <text evidence="1">The sequence shown here is derived from an EMBL/GenBank/DDBJ whole genome shotgun (WGS) entry which is preliminary data.</text>
</comment>
<evidence type="ECO:0000313" key="2">
    <source>
        <dbReference type="Proteomes" id="UP001185092"/>
    </source>
</evidence>
<gene>
    <name evidence="1" type="ORF">HNQ88_003035</name>
</gene>
<dbReference type="RefSeq" id="WP_309939801.1">
    <property type="nucleotide sequence ID" value="NZ_AP025305.1"/>
</dbReference>
<keyword evidence="2" id="KW-1185">Reference proteome</keyword>
<sequence length="264" mass="30331">MAQKQNRYQLLIEDIFFSSYKKGVEEITFHRDDLIKSSKKLGINLPKNLGDVIYAVRYRIPLPQSILDTQTKGREWIIEGKGRAKYCFKLVKINRILPNSELVTIKIPDSTPEIVTQYSLSDEQALLAKIRYNRLIDIFLNITTYSLQNHLRTTVQEVGQIEIDEIYVGIDDNGRHFVIPVQAKGGSDQLSVVQTSQDIKLCSEKYSDLICRAISAQFMEDDLIALFELTIQDNQIKVAKERHYKLVTKDEIGTNDLELYKTIG</sequence>
<dbReference type="EMBL" id="JAVDQD010000003">
    <property type="protein sequence ID" value="MDR6239987.1"/>
    <property type="molecule type" value="Genomic_DNA"/>
</dbReference>
<protein>
    <recommendedName>
        <fullName evidence="3">Endonuclease</fullName>
    </recommendedName>
</protein>